<dbReference type="EMBL" id="JBBHLL010000115">
    <property type="protein sequence ID" value="KAK7815212.1"/>
    <property type="molecule type" value="Genomic_DNA"/>
</dbReference>
<feature type="region of interest" description="Disordered" evidence="1">
    <location>
        <begin position="244"/>
        <end position="271"/>
    </location>
</feature>
<gene>
    <name evidence="2" type="ORF">U0070_021175</name>
</gene>
<dbReference type="Proteomes" id="UP001488838">
    <property type="component" value="Unassembled WGS sequence"/>
</dbReference>
<organism evidence="2 3">
    <name type="scientific">Myodes glareolus</name>
    <name type="common">Bank vole</name>
    <name type="synonym">Clethrionomys glareolus</name>
    <dbReference type="NCBI Taxonomy" id="447135"/>
    <lineage>
        <taxon>Eukaryota</taxon>
        <taxon>Metazoa</taxon>
        <taxon>Chordata</taxon>
        <taxon>Craniata</taxon>
        <taxon>Vertebrata</taxon>
        <taxon>Euteleostomi</taxon>
        <taxon>Mammalia</taxon>
        <taxon>Eutheria</taxon>
        <taxon>Euarchontoglires</taxon>
        <taxon>Glires</taxon>
        <taxon>Rodentia</taxon>
        <taxon>Myomorpha</taxon>
        <taxon>Muroidea</taxon>
        <taxon>Cricetidae</taxon>
        <taxon>Arvicolinae</taxon>
        <taxon>Myodes</taxon>
    </lineage>
</organism>
<keyword evidence="3" id="KW-1185">Reference proteome</keyword>
<comment type="caution">
    <text evidence="2">The sequence shown here is derived from an EMBL/GenBank/DDBJ whole genome shotgun (WGS) entry which is preliminary data.</text>
</comment>
<protein>
    <submittedName>
        <fullName evidence="2">Uncharacterized protein</fullName>
    </submittedName>
</protein>
<reference evidence="2 3" key="1">
    <citation type="journal article" date="2023" name="bioRxiv">
        <title>Conserved and derived expression patterns and positive selection on dental genes reveal complex evolutionary context of ever-growing rodent molars.</title>
        <authorList>
            <person name="Calamari Z.T."/>
            <person name="Song A."/>
            <person name="Cohen E."/>
            <person name="Akter M."/>
            <person name="Roy R.D."/>
            <person name="Hallikas O."/>
            <person name="Christensen M.M."/>
            <person name="Li P."/>
            <person name="Marangoni P."/>
            <person name="Jernvall J."/>
            <person name="Klein O.D."/>
        </authorList>
    </citation>
    <scope>NUCLEOTIDE SEQUENCE [LARGE SCALE GENOMIC DNA]</scope>
    <source>
        <strain evidence="2">V071</strain>
    </source>
</reference>
<feature type="compositionally biased region" description="Basic and acidic residues" evidence="1">
    <location>
        <begin position="256"/>
        <end position="267"/>
    </location>
</feature>
<proteinExistence type="predicted"/>
<evidence type="ECO:0000313" key="2">
    <source>
        <dbReference type="EMBL" id="KAK7815212.1"/>
    </source>
</evidence>
<evidence type="ECO:0000256" key="1">
    <source>
        <dbReference type="SAM" id="MobiDB-lite"/>
    </source>
</evidence>
<name>A0AAW0ILE9_MYOGA</name>
<accession>A0AAW0ILE9</accession>
<evidence type="ECO:0000313" key="3">
    <source>
        <dbReference type="Proteomes" id="UP001488838"/>
    </source>
</evidence>
<sequence length="314" mass="35889">MCTRAIERVISLQVSTTECHPQPLLKNLVKITVVSPLSKEIHEDVIKGTFKIRSNMSPWEEVNDKRSQHCFKLPEYNTPRLWVKDSFIGNCEDHVSQRIWPRDSEVSGSLMDEKLASHMNRRDWGTLNPRQQESIIHGTGKLAISPGTQEETKEEGKQRNKSRGGAEVGGEEQMWRGRADVGGEEQMWEGRSRKLCLIQGCNTEQQTKEKESVGEWTKDREVVRSAEREWERIKSLDLNIEEVRELHSQPSPGGEKNSRVEERKGGKWDLGSRSFGKFCSLSCLTLRSGSFNRQGSLSIRQGPWETQEFLPLKG</sequence>
<feature type="region of interest" description="Disordered" evidence="1">
    <location>
        <begin position="143"/>
        <end position="172"/>
    </location>
</feature>
<dbReference type="AlphaFoldDB" id="A0AAW0ILE9"/>